<name>A0A8D8VQ44_9HEMI</name>
<proteinExistence type="predicted"/>
<dbReference type="AlphaFoldDB" id="A0A8D8VQ44"/>
<evidence type="ECO:0000313" key="1">
    <source>
        <dbReference type="EMBL" id="CAG6631607.1"/>
    </source>
</evidence>
<dbReference type="EMBL" id="HBUF01077356">
    <property type="protein sequence ID" value="CAG6631607.1"/>
    <property type="molecule type" value="Transcribed_RNA"/>
</dbReference>
<protein>
    <submittedName>
        <fullName evidence="1">Uncharacterized protein</fullName>
    </submittedName>
</protein>
<reference evidence="1" key="1">
    <citation type="submission" date="2021-05" db="EMBL/GenBank/DDBJ databases">
        <authorList>
            <person name="Alioto T."/>
            <person name="Alioto T."/>
            <person name="Gomez Garrido J."/>
        </authorList>
    </citation>
    <scope>NUCLEOTIDE SEQUENCE</scope>
</reference>
<organism evidence="1">
    <name type="scientific">Cacopsylla melanoneura</name>
    <dbReference type="NCBI Taxonomy" id="428564"/>
    <lineage>
        <taxon>Eukaryota</taxon>
        <taxon>Metazoa</taxon>
        <taxon>Ecdysozoa</taxon>
        <taxon>Arthropoda</taxon>
        <taxon>Hexapoda</taxon>
        <taxon>Insecta</taxon>
        <taxon>Pterygota</taxon>
        <taxon>Neoptera</taxon>
        <taxon>Paraneoptera</taxon>
        <taxon>Hemiptera</taxon>
        <taxon>Sternorrhyncha</taxon>
        <taxon>Psylloidea</taxon>
        <taxon>Psyllidae</taxon>
        <taxon>Psyllinae</taxon>
        <taxon>Cacopsylla</taxon>
    </lineage>
</organism>
<sequence length="102" mass="12096">MTKLVFTYLGIIIIIFRAQNILRKYIARRSIHHHPQTIIKQHPGSMSNPTTLVKIICTYTLTPFSMFTHLLSLSSLVFWKKNIRKQLLLFILINFIVRKRRC</sequence>
<accession>A0A8D8VQ44</accession>